<gene>
    <name evidence="2" type="ORF">DdX_03712</name>
</gene>
<dbReference type="EMBL" id="JAKKPZ010000003">
    <property type="protein sequence ID" value="KAI1723551.1"/>
    <property type="molecule type" value="Genomic_DNA"/>
</dbReference>
<keyword evidence="3" id="KW-1185">Reference proteome</keyword>
<sequence>MDYLFKLLLISLNLIFYFDRSTSYTANGGIYTSAPDLIEQSDGNGFVGSSSIYGVGQTKTNLNQQSTYPFYGQYSPGINFAPNAGYPPMNIQGYLPNTINYAQPDRGLLRNAISSLLSKISLLFG</sequence>
<dbReference type="Proteomes" id="UP001201812">
    <property type="component" value="Unassembled WGS sequence"/>
</dbReference>
<keyword evidence="1" id="KW-0732">Signal</keyword>
<comment type="caution">
    <text evidence="2">The sequence shown here is derived from an EMBL/GenBank/DDBJ whole genome shotgun (WGS) entry which is preliminary data.</text>
</comment>
<dbReference type="AlphaFoldDB" id="A0AAD4RB92"/>
<evidence type="ECO:0000313" key="3">
    <source>
        <dbReference type="Proteomes" id="UP001201812"/>
    </source>
</evidence>
<evidence type="ECO:0000313" key="2">
    <source>
        <dbReference type="EMBL" id="KAI1723551.1"/>
    </source>
</evidence>
<proteinExistence type="predicted"/>
<protein>
    <submittedName>
        <fullName evidence="2">Uncharacterized protein</fullName>
    </submittedName>
</protein>
<name>A0AAD4RB92_9BILA</name>
<reference evidence="2" key="1">
    <citation type="submission" date="2022-01" db="EMBL/GenBank/DDBJ databases">
        <title>Genome Sequence Resource for Two Populations of Ditylenchus destructor, the Migratory Endoparasitic Phytonematode.</title>
        <authorList>
            <person name="Zhang H."/>
            <person name="Lin R."/>
            <person name="Xie B."/>
        </authorList>
    </citation>
    <scope>NUCLEOTIDE SEQUENCE</scope>
    <source>
        <strain evidence="2">BazhouSP</strain>
    </source>
</reference>
<evidence type="ECO:0000256" key="1">
    <source>
        <dbReference type="SAM" id="SignalP"/>
    </source>
</evidence>
<feature type="chain" id="PRO_5042288874" evidence="1">
    <location>
        <begin position="24"/>
        <end position="125"/>
    </location>
</feature>
<accession>A0AAD4RB92</accession>
<feature type="signal peptide" evidence="1">
    <location>
        <begin position="1"/>
        <end position="23"/>
    </location>
</feature>
<organism evidence="2 3">
    <name type="scientific">Ditylenchus destructor</name>
    <dbReference type="NCBI Taxonomy" id="166010"/>
    <lineage>
        <taxon>Eukaryota</taxon>
        <taxon>Metazoa</taxon>
        <taxon>Ecdysozoa</taxon>
        <taxon>Nematoda</taxon>
        <taxon>Chromadorea</taxon>
        <taxon>Rhabditida</taxon>
        <taxon>Tylenchina</taxon>
        <taxon>Tylenchomorpha</taxon>
        <taxon>Sphaerularioidea</taxon>
        <taxon>Anguinidae</taxon>
        <taxon>Anguininae</taxon>
        <taxon>Ditylenchus</taxon>
    </lineage>
</organism>